<dbReference type="EMBL" id="BGZK01000494">
    <property type="protein sequence ID" value="GBP47072.1"/>
    <property type="molecule type" value="Genomic_DNA"/>
</dbReference>
<accession>A0A4C1W981</accession>
<reference evidence="2 3" key="1">
    <citation type="journal article" date="2019" name="Commun. Biol.">
        <title>The bagworm genome reveals a unique fibroin gene that provides high tensile strength.</title>
        <authorList>
            <person name="Kono N."/>
            <person name="Nakamura H."/>
            <person name="Ohtoshi R."/>
            <person name="Tomita M."/>
            <person name="Numata K."/>
            <person name="Arakawa K."/>
        </authorList>
    </citation>
    <scope>NUCLEOTIDE SEQUENCE [LARGE SCALE GENOMIC DNA]</scope>
</reference>
<sequence>MSRQWGETFRHYLATDVVQRADKNARTQPPTEAGDRRSFHLPPVAGRAAATRIPKRPPYNEPAGAAVCRQYTALAVEEHHSTPPGGPARTSAAPARLTTHCKRGGEVSFELNDTRPPREAPVRRTFVCFA</sequence>
<organism evidence="2 3">
    <name type="scientific">Eumeta variegata</name>
    <name type="common">Bagworm moth</name>
    <name type="synonym">Eumeta japonica</name>
    <dbReference type="NCBI Taxonomy" id="151549"/>
    <lineage>
        <taxon>Eukaryota</taxon>
        <taxon>Metazoa</taxon>
        <taxon>Ecdysozoa</taxon>
        <taxon>Arthropoda</taxon>
        <taxon>Hexapoda</taxon>
        <taxon>Insecta</taxon>
        <taxon>Pterygota</taxon>
        <taxon>Neoptera</taxon>
        <taxon>Endopterygota</taxon>
        <taxon>Lepidoptera</taxon>
        <taxon>Glossata</taxon>
        <taxon>Ditrysia</taxon>
        <taxon>Tineoidea</taxon>
        <taxon>Psychidae</taxon>
        <taxon>Oiketicinae</taxon>
        <taxon>Eumeta</taxon>
    </lineage>
</organism>
<evidence type="ECO:0000313" key="2">
    <source>
        <dbReference type="EMBL" id="GBP47072.1"/>
    </source>
</evidence>
<name>A0A4C1W981_EUMVA</name>
<evidence type="ECO:0000256" key="1">
    <source>
        <dbReference type="SAM" id="MobiDB-lite"/>
    </source>
</evidence>
<gene>
    <name evidence="2" type="ORF">EVAR_29675_1</name>
</gene>
<proteinExistence type="predicted"/>
<feature type="region of interest" description="Disordered" evidence="1">
    <location>
        <begin position="20"/>
        <end position="62"/>
    </location>
</feature>
<evidence type="ECO:0000313" key="3">
    <source>
        <dbReference type="Proteomes" id="UP000299102"/>
    </source>
</evidence>
<dbReference type="AlphaFoldDB" id="A0A4C1W981"/>
<keyword evidence="3" id="KW-1185">Reference proteome</keyword>
<comment type="caution">
    <text evidence="2">The sequence shown here is derived from an EMBL/GenBank/DDBJ whole genome shotgun (WGS) entry which is preliminary data.</text>
</comment>
<protein>
    <submittedName>
        <fullName evidence="2">Uncharacterized protein</fullName>
    </submittedName>
</protein>
<dbReference type="Proteomes" id="UP000299102">
    <property type="component" value="Unassembled WGS sequence"/>
</dbReference>